<evidence type="ECO:0000256" key="2">
    <source>
        <dbReference type="ARBA" id="ARBA00023043"/>
    </source>
</evidence>
<dbReference type="EMBL" id="CAJNDS010000800">
    <property type="protein sequence ID" value="CAE7234845.1"/>
    <property type="molecule type" value="Genomic_DNA"/>
</dbReference>
<dbReference type="InterPro" id="IPR002110">
    <property type="entry name" value="Ankyrin_rpt"/>
</dbReference>
<dbReference type="InterPro" id="IPR000626">
    <property type="entry name" value="Ubiquitin-like_dom"/>
</dbReference>
<accession>A0A812L3K9</accession>
<dbReference type="PROSITE" id="PS50053">
    <property type="entry name" value="UBIQUITIN_2"/>
    <property type="match status" value="1"/>
</dbReference>
<dbReference type="PROSITE" id="PS50297">
    <property type="entry name" value="ANK_REP_REGION"/>
    <property type="match status" value="1"/>
</dbReference>
<protein>
    <submittedName>
        <fullName evidence="5">XBAT32 protein</fullName>
    </submittedName>
</protein>
<dbReference type="CDD" id="cd17039">
    <property type="entry name" value="Ubl_ubiquitin_like"/>
    <property type="match status" value="1"/>
</dbReference>
<dbReference type="PROSITE" id="PS50088">
    <property type="entry name" value="ANK_REPEAT"/>
    <property type="match status" value="1"/>
</dbReference>
<dbReference type="OrthoDB" id="341259at2759"/>
<dbReference type="SUPFAM" id="SSF48403">
    <property type="entry name" value="Ankyrin repeat"/>
    <property type="match status" value="1"/>
</dbReference>
<feature type="non-terminal residue" evidence="5">
    <location>
        <position position="138"/>
    </location>
</feature>
<keyword evidence="6" id="KW-1185">Reference proteome</keyword>
<dbReference type="Pfam" id="PF12796">
    <property type="entry name" value="Ank_2"/>
    <property type="match status" value="1"/>
</dbReference>
<keyword evidence="2 3" id="KW-0040">ANK repeat</keyword>
<dbReference type="InterPro" id="IPR036770">
    <property type="entry name" value="Ankyrin_rpt-contain_sf"/>
</dbReference>
<dbReference type="SUPFAM" id="SSF54236">
    <property type="entry name" value="Ubiquitin-like"/>
    <property type="match status" value="1"/>
</dbReference>
<evidence type="ECO:0000313" key="6">
    <source>
        <dbReference type="Proteomes" id="UP000604046"/>
    </source>
</evidence>
<feature type="repeat" description="ANK" evidence="3">
    <location>
        <begin position="91"/>
        <end position="123"/>
    </location>
</feature>
<comment type="caution">
    <text evidence="5">The sequence shown here is derived from an EMBL/GenBank/DDBJ whole genome shotgun (WGS) entry which is preliminary data.</text>
</comment>
<dbReference type="Gene3D" id="3.10.20.90">
    <property type="entry name" value="Phosphatidylinositol 3-kinase Catalytic Subunit, Chain A, domain 1"/>
    <property type="match status" value="1"/>
</dbReference>
<reference evidence="5" key="1">
    <citation type="submission" date="2021-02" db="EMBL/GenBank/DDBJ databases">
        <authorList>
            <person name="Dougan E. K."/>
            <person name="Rhodes N."/>
            <person name="Thang M."/>
            <person name="Chan C."/>
        </authorList>
    </citation>
    <scope>NUCLEOTIDE SEQUENCE</scope>
</reference>
<evidence type="ECO:0000256" key="3">
    <source>
        <dbReference type="PROSITE-ProRule" id="PRU00023"/>
    </source>
</evidence>
<dbReference type="PANTHER" id="PTHR24189">
    <property type="entry name" value="MYOTROPHIN"/>
    <property type="match status" value="1"/>
</dbReference>
<dbReference type="InterPro" id="IPR050745">
    <property type="entry name" value="Multifunctional_regulatory"/>
</dbReference>
<dbReference type="AlphaFoldDB" id="A0A812L3K9"/>
<feature type="domain" description="Ubiquitin-like" evidence="4">
    <location>
        <begin position="1"/>
        <end position="52"/>
    </location>
</feature>
<dbReference type="InterPro" id="IPR029071">
    <property type="entry name" value="Ubiquitin-like_domsf"/>
</dbReference>
<evidence type="ECO:0000259" key="4">
    <source>
        <dbReference type="PROSITE" id="PS50053"/>
    </source>
</evidence>
<sequence length="138" mass="15150">MLQIRMLSGEVMAVPVEEVSSVRDVKQRLHRLHGLPPRFRQRLLLQGASLDDATKPDPVAELIDVARSGSVQEVESMLQLPLDPNVAMLGTGERPLSRASRRGHVEVARLLLEAGAETDLVENHGRTALMMAAQHAHV</sequence>
<dbReference type="Proteomes" id="UP000604046">
    <property type="component" value="Unassembled WGS sequence"/>
</dbReference>
<dbReference type="Gene3D" id="1.25.40.20">
    <property type="entry name" value="Ankyrin repeat-containing domain"/>
    <property type="match status" value="1"/>
</dbReference>
<dbReference type="Pfam" id="PF00240">
    <property type="entry name" value="ubiquitin"/>
    <property type="match status" value="1"/>
</dbReference>
<evidence type="ECO:0000256" key="1">
    <source>
        <dbReference type="ARBA" id="ARBA00022737"/>
    </source>
</evidence>
<gene>
    <name evidence="5" type="primary">XBAT32</name>
    <name evidence="5" type="ORF">SNAT2548_LOCUS9950</name>
</gene>
<proteinExistence type="predicted"/>
<name>A0A812L3K9_9DINO</name>
<keyword evidence="1" id="KW-0677">Repeat</keyword>
<dbReference type="PANTHER" id="PTHR24189:SF50">
    <property type="entry name" value="ANKYRIN REPEAT AND SOCS BOX PROTEIN 2"/>
    <property type="match status" value="1"/>
</dbReference>
<organism evidence="5 6">
    <name type="scientific">Symbiodinium natans</name>
    <dbReference type="NCBI Taxonomy" id="878477"/>
    <lineage>
        <taxon>Eukaryota</taxon>
        <taxon>Sar</taxon>
        <taxon>Alveolata</taxon>
        <taxon>Dinophyceae</taxon>
        <taxon>Suessiales</taxon>
        <taxon>Symbiodiniaceae</taxon>
        <taxon>Symbiodinium</taxon>
    </lineage>
</organism>
<evidence type="ECO:0000313" key="5">
    <source>
        <dbReference type="EMBL" id="CAE7234845.1"/>
    </source>
</evidence>